<comment type="caution">
    <text evidence="2">The sequence shown here is derived from an EMBL/GenBank/DDBJ whole genome shotgun (WGS) entry which is preliminary data.</text>
</comment>
<feature type="compositionally biased region" description="Low complexity" evidence="1">
    <location>
        <begin position="208"/>
        <end position="224"/>
    </location>
</feature>
<dbReference type="PANTHER" id="PTHR36748:SF3">
    <property type="entry name" value="MENTAL RETARDATION GTPASE ACTIVATING PROTEIN"/>
    <property type="match status" value="1"/>
</dbReference>
<feature type="region of interest" description="Disordered" evidence="1">
    <location>
        <begin position="205"/>
        <end position="224"/>
    </location>
</feature>
<sequence>MAQNHCSGPRPLQEDDSHQHFNLHEWDLKANWVGRHTVSSRRFSASNIVGMREEACRSFRSSVTAISSSPSSPGYPLKEEIDPSAYPFTTALKALQVKSSIRTRDCLSPEGFALNSKWSDAEKYICNPYSGQVPVECLSARSFRNLQSRITMSAPLVYSDKTRTAQIRPALTAARKSLFQTPIEEKDIEGMKMDVGIHSIEAEINKDNPSSSSSSNLTPASTPSIKERISKRLGAACGESSNSSSKLKSAEEVEVIKKEEDSVEESGQEASPFDFGDDLHEGGDEEEEQTQESTSRQSAGVGCLSWMRSRRVNLHQREEAPMSERRNTKKRNFFIISCTKARRRKAGNEDQ</sequence>
<feature type="region of interest" description="Disordered" evidence="1">
    <location>
        <begin position="234"/>
        <end position="305"/>
    </location>
</feature>
<accession>A0AAN7M7H2</accession>
<dbReference type="Proteomes" id="UP001346149">
    <property type="component" value="Unassembled WGS sequence"/>
</dbReference>
<gene>
    <name evidence="2" type="ORF">SAY86_024937</name>
</gene>
<organism evidence="2 3">
    <name type="scientific">Trapa natans</name>
    <name type="common">Water chestnut</name>
    <dbReference type="NCBI Taxonomy" id="22666"/>
    <lineage>
        <taxon>Eukaryota</taxon>
        <taxon>Viridiplantae</taxon>
        <taxon>Streptophyta</taxon>
        <taxon>Embryophyta</taxon>
        <taxon>Tracheophyta</taxon>
        <taxon>Spermatophyta</taxon>
        <taxon>Magnoliopsida</taxon>
        <taxon>eudicotyledons</taxon>
        <taxon>Gunneridae</taxon>
        <taxon>Pentapetalae</taxon>
        <taxon>rosids</taxon>
        <taxon>malvids</taxon>
        <taxon>Myrtales</taxon>
        <taxon>Lythraceae</taxon>
        <taxon>Trapa</taxon>
    </lineage>
</organism>
<keyword evidence="3" id="KW-1185">Reference proteome</keyword>
<dbReference type="AlphaFoldDB" id="A0AAN7M7H2"/>
<feature type="compositionally biased region" description="Basic and acidic residues" evidence="1">
    <location>
        <begin position="248"/>
        <end position="260"/>
    </location>
</feature>
<name>A0AAN7M7H2_TRANT</name>
<dbReference type="PANTHER" id="PTHR36748">
    <property type="entry name" value="MENTAL RETARDATION GTPASE ACTIVATING PROTEIN"/>
    <property type="match status" value="1"/>
</dbReference>
<reference evidence="2 3" key="1">
    <citation type="journal article" date="2023" name="Hortic Res">
        <title>Pangenome of water caltrop reveals structural variations and asymmetric subgenome divergence after allopolyploidization.</title>
        <authorList>
            <person name="Zhang X."/>
            <person name="Chen Y."/>
            <person name="Wang L."/>
            <person name="Yuan Y."/>
            <person name="Fang M."/>
            <person name="Shi L."/>
            <person name="Lu R."/>
            <person name="Comes H.P."/>
            <person name="Ma Y."/>
            <person name="Chen Y."/>
            <person name="Huang G."/>
            <person name="Zhou Y."/>
            <person name="Zheng Z."/>
            <person name="Qiu Y."/>
        </authorList>
    </citation>
    <scope>NUCLEOTIDE SEQUENCE [LARGE SCALE GENOMIC DNA]</scope>
    <source>
        <strain evidence="2">F231</strain>
    </source>
</reference>
<dbReference type="EMBL" id="JAXQNO010000004">
    <property type="protein sequence ID" value="KAK4799572.1"/>
    <property type="molecule type" value="Genomic_DNA"/>
</dbReference>
<evidence type="ECO:0000256" key="1">
    <source>
        <dbReference type="SAM" id="MobiDB-lite"/>
    </source>
</evidence>
<evidence type="ECO:0000313" key="2">
    <source>
        <dbReference type="EMBL" id="KAK4799572.1"/>
    </source>
</evidence>
<evidence type="ECO:0000313" key="3">
    <source>
        <dbReference type="Proteomes" id="UP001346149"/>
    </source>
</evidence>
<protein>
    <submittedName>
        <fullName evidence="2">Uncharacterized protein</fullName>
    </submittedName>
</protein>
<proteinExistence type="predicted"/>